<gene>
    <name evidence="1" type="ORF">GCM10011425_26390</name>
</gene>
<proteinExistence type="predicted"/>
<comment type="caution">
    <text evidence="1">The sequence shown here is derived from an EMBL/GenBank/DDBJ whole genome shotgun (WGS) entry which is preliminary data.</text>
</comment>
<dbReference type="RefSeq" id="WP_188417494.1">
    <property type="nucleotide sequence ID" value="NZ_BMDO01000007.1"/>
</dbReference>
<dbReference type="Pfam" id="PF22668">
    <property type="entry name" value="DUF7009"/>
    <property type="match status" value="1"/>
</dbReference>
<reference evidence="1" key="1">
    <citation type="journal article" date="2014" name="Int. J. Syst. Evol. Microbiol.">
        <title>Complete genome sequence of Corynebacterium casei LMG S-19264T (=DSM 44701T), isolated from a smear-ripened cheese.</title>
        <authorList>
            <consortium name="US DOE Joint Genome Institute (JGI-PGF)"/>
            <person name="Walter F."/>
            <person name="Albersmeier A."/>
            <person name="Kalinowski J."/>
            <person name="Ruckert C."/>
        </authorList>
    </citation>
    <scope>NUCLEOTIDE SEQUENCE</scope>
    <source>
        <strain evidence="1">CCM 8711</strain>
    </source>
</reference>
<dbReference type="InterPro" id="IPR053825">
    <property type="entry name" value="DUF7009"/>
</dbReference>
<sequence>MKLRLRENSLRYRLTRSEVEQFAHEGVFKEKVTIGEESLVYLLQCTAEPDFRATLHTNLITVLVPESIADEWTGTEKVGMEVHDGPLHILIEKDFTCLENVDEDQSDNYPNPLADKRS</sequence>
<dbReference type="Proteomes" id="UP000662074">
    <property type="component" value="Unassembled WGS sequence"/>
</dbReference>
<dbReference type="EMBL" id="BMDO01000007">
    <property type="protein sequence ID" value="GGI51427.1"/>
    <property type="molecule type" value="Genomic_DNA"/>
</dbReference>
<accession>A0A917N3W3</accession>
<reference evidence="1" key="2">
    <citation type="submission" date="2020-09" db="EMBL/GenBank/DDBJ databases">
        <authorList>
            <person name="Sun Q."/>
            <person name="Sedlacek I."/>
        </authorList>
    </citation>
    <scope>NUCLEOTIDE SEQUENCE</scope>
    <source>
        <strain evidence="1">CCM 8711</strain>
    </source>
</reference>
<keyword evidence="2" id="KW-1185">Reference proteome</keyword>
<evidence type="ECO:0000313" key="1">
    <source>
        <dbReference type="EMBL" id="GGI51427.1"/>
    </source>
</evidence>
<organism evidence="1 2">
    <name type="scientific">Mucilaginibacter galii</name>
    <dbReference type="NCBI Taxonomy" id="2005073"/>
    <lineage>
        <taxon>Bacteria</taxon>
        <taxon>Pseudomonadati</taxon>
        <taxon>Bacteroidota</taxon>
        <taxon>Sphingobacteriia</taxon>
        <taxon>Sphingobacteriales</taxon>
        <taxon>Sphingobacteriaceae</taxon>
        <taxon>Mucilaginibacter</taxon>
    </lineage>
</organism>
<name>A0A917N3W3_9SPHI</name>
<dbReference type="AlphaFoldDB" id="A0A917N3W3"/>
<evidence type="ECO:0000313" key="2">
    <source>
        <dbReference type="Proteomes" id="UP000662074"/>
    </source>
</evidence>
<protein>
    <submittedName>
        <fullName evidence="1">Uncharacterized protein</fullName>
    </submittedName>
</protein>